<protein>
    <submittedName>
        <fullName evidence="1">FecR family protein</fullName>
    </submittedName>
</protein>
<dbReference type="InterPro" id="IPR012373">
    <property type="entry name" value="Ferrdict_sens_TM"/>
</dbReference>
<dbReference type="STRING" id="561061.SAMN05660862_2170"/>
<dbReference type="EMBL" id="FXAU01000003">
    <property type="protein sequence ID" value="SMG31377.1"/>
    <property type="molecule type" value="Genomic_DNA"/>
</dbReference>
<keyword evidence="2" id="KW-1185">Reference proteome</keyword>
<dbReference type="PANTHER" id="PTHR30273">
    <property type="entry name" value="PERIPLASMIC SIGNAL SENSOR AND SIGMA FACTOR ACTIVATOR FECR-RELATED"/>
    <property type="match status" value="1"/>
</dbReference>
<name>A0A1X7JSW1_9SPHI</name>
<evidence type="ECO:0000313" key="2">
    <source>
        <dbReference type="Proteomes" id="UP000192980"/>
    </source>
</evidence>
<organism evidence="1 2">
    <name type="scientific">Sphingobacterium psychroaquaticum</name>
    <dbReference type="NCBI Taxonomy" id="561061"/>
    <lineage>
        <taxon>Bacteria</taxon>
        <taxon>Pseudomonadati</taxon>
        <taxon>Bacteroidota</taxon>
        <taxon>Sphingobacteriia</taxon>
        <taxon>Sphingobacteriales</taxon>
        <taxon>Sphingobacteriaceae</taxon>
        <taxon>Sphingobacterium</taxon>
    </lineage>
</organism>
<dbReference type="PANTHER" id="PTHR30273:SF2">
    <property type="entry name" value="PROTEIN FECR"/>
    <property type="match status" value="1"/>
</dbReference>
<proteinExistence type="predicted"/>
<accession>A0A1X7JSW1</accession>
<dbReference type="Proteomes" id="UP000192980">
    <property type="component" value="Unassembled WGS sequence"/>
</dbReference>
<dbReference type="AlphaFoldDB" id="A0A1X7JSW1"/>
<sequence>MNHNEYRDVEDFLIDNTFQAYCAEENEQCISYWEKYIATHPEQAETIARAKRLFHILAGHKKPVNKQLEAMKQTIAEQESAPRTFRPNFMNILKVAAVLVALGFGYLWFSRAPLTEQPIREMSANVTRYETKLGEKKMFELKDGTKVTLNSGSRLEVEGAFNQEDRHVNLIGEAFFEVAKNKDKPFVLHTNDFDIRVLGTTFNVKSYPEEMRSEALLVEGLIEMKSKGENENSIIVKPNQKVTIYRQVTAVKPKADVIKKTVPKAAVKEIAIQDVAEKVGEDLVADIAWKENRLVLVDQDFSSLKPTLERWYDVDITIEGAALQDYRFTATFSRENIEQVLIALQKVQPFKYEIHGRKITIKEK</sequence>
<gene>
    <name evidence="1" type="ORF">SAMN05660862_2170</name>
</gene>
<dbReference type="OrthoDB" id="1523735at2"/>
<dbReference type="Gene3D" id="3.55.50.30">
    <property type="match status" value="1"/>
</dbReference>
<dbReference type="Pfam" id="PF04773">
    <property type="entry name" value="FecR"/>
    <property type="match status" value="1"/>
</dbReference>
<dbReference type="Pfam" id="PF16344">
    <property type="entry name" value="FecR_C"/>
    <property type="match status" value="1"/>
</dbReference>
<dbReference type="RefSeq" id="WP_085472894.1">
    <property type="nucleotide sequence ID" value="NZ_CP038029.1"/>
</dbReference>
<dbReference type="InterPro" id="IPR032508">
    <property type="entry name" value="FecR_C"/>
</dbReference>
<dbReference type="InterPro" id="IPR006860">
    <property type="entry name" value="FecR"/>
</dbReference>
<dbReference type="Gene3D" id="2.60.120.1440">
    <property type="match status" value="1"/>
</dbReference>
<dbReference type="GO" id="GO:0016989">
    <property type="term" value="F:sigma factor antagonist activity"/>
    <property type="evidence" value="ECO:0007669"/>
    <property type="project" value="TreeGrafter"/>
</dbReference>
<evidence type="ECO:0000313" key="1">
    <source>
        <dbReference type="EMBL" id="SMG31377.1"/>
    </source>
</evidence>
<reference evidence="1 2" key="1">
    <citation type="submission" date="2017-04" db="EMBL/GenBank/DDBJ databases">
        <authorList>
            <person name="Afonso C.L."/>
            <person name="Miller P.J."/>
            <person name="Scott M.A."/>
            <person name="Spackman E."/>
            <person name="Goraichik I."/>
            <person name="Dimitrov K.M."/>
            <person name="Suarez D.L."/>
            <person name="Swayne D.E."/>
        </authorList>
    </citation>
    <scope>NUCLEOTIDE SEQUENCE [LARGE SCALE GENOMIC DNA]</scope>
    <source>
        <strain evidence="1 2">DSM 22418</strain>
    </source>
</reference>
<dbReference type="PIRSF" id="PIRSF018266">
    <property type="entry name" value="FecR"/>
    <property type="match status" value="1"/>
</dbReference>